<dbReference type="Pfam" id="PF00211">
    <property type="entry name" value="Guanylate_cyc"/>
    <property type="match status" value="1"/>
</dbReference>
<dbReference type="SUPFAM" id="SSF55073">
    <property type="entry name" value="Nucleotide cyclase"/>
    <property type="match status" value="1"/>
</dbReference>
<gene>
    <name evidence="4" type="ORF">ERS450000_04537</name>
</gene>
<dbReference type="PANTHER" id="PTHR43081:SF19">
    <property type="entry name" value="PH-SENSITIVE ADENYLATE CYCLASE RV1264"/>
    <property type="match status" value="1"/>
</dbReference>
<dbReference type="InterPro" id="IPR050697">
    <property type="entry name" value="Adenylyl/Guanylyl_Cyclase_3/4"/>
</dbReference>
<dbReference type="PANTHER" id="PTHR43081">
    <property type="entry name" value="ADENYLATE CYCLASE, TERMINAL-DIFFERENTIATION SPECIFIC-RELATED"/>
    <property type="match status" value="1"/>
</dbReference>
<organism evidence="4 5">
    <name type="scientific">Nocardia farcinica</name>
    <dbReference type="NCBI Taxonomy" id="37329"/>
    <lineage>
        <taxon>Bacteria</taxon>
        <taxon>Bacillati</taxon>
        <taxon>Actinomycetota</taxon>
        <taxon>Actinomycetes</taxon>
        <taxon>Mycobacteriales</taxon>
        <taxon>Nocardiaceae</taxon>
        <taxon>Nocardia</taxon>
    </lineage>
</organism>
<comment type="similarity">
    <text evidence="1">Belongs to the adenylyl cyclase class-3 family.</text>
</comment>
<evidence type="ECO:0000259" key="3">
    <source>
        <dbReference type="PROSITE" id="PS50125"/>
    </source>
</evidence>
<dbReference type="SMART" id="SM00044">
    <property type="entry name" value="CYCc"/>
    <property type="match status" value="1"/>
</dbReference>
<keyword evidence="4" id="KW-0456">Lyase</keyword>
<dbReference type="KEGG" id="nfr:ERS450000_04537"/>
<evidence type="ECO:0000256" key="2">
    <source>
        <dbReference type="SAM" id="MobiDB-lite"/>
    </source>
</evidence>
<dbReference type="AlphaFoldDB" id="A0A0H5P1Y9"/>
<dbReference type="PROSITE" id="PS50125">
    <property type="entry name" value="GUANYLATE_CYCLASE_2"/>
    <property type="match status" value="1"/>
</dbReference>
<dbReference type="GO" id="GO:0004016">
    <property type="term" value="F:adenylate cyclase activity"/>
    <property type="evidence" value="ECO:0007669"/>
    <property type="project" value="UniProtKB-EC"/>
</dbReference>
<evidence type="ECO:0000313" key="5">
    <source>
        <dbReference type="Proteomes" id="UP000057820"/>
    </source>
</evidence>
<keyword evidence="4" id="KW-0614">Plasmid</keyword>
<dbReference type="EC" id="4.6.1.1" evidence="4"/>
<proteinExistence type="inferred from homology"/>
<feature type="region of interest" description="Disordered" evidence="2">
    <location>
        <begin position="1"/>
        <end position="34"/>
    </location>
</feature>
<dbReference type="Gene3D" id="3.30.70.1230">
    <property type="entry name" value="Nucleotide cyclase"/>
    <property type="match status" value="1"/>
</dbReference>
<dbReference type="InterPro" id="IPR001054">
    <property type="entry name" value="A/G_cyclase"/>
</dbReference>
<name>A0A0H5P1Y9_NOCFR</name>
<dbReference type="GO" id="GO:0006171">
    <property type="term" value="P:cAMP biosynthetic process"/>
    <property type="evidence" value="ECO:0007669"/>
    <property type="project" value="TreeGrafter"/>
</dbReference>
<protein>
    <submittedName>
        <fullName evidence="4">pH-sensitive adenylate cyclase Rv1264</fullName>
        <ecNumber evidence="4">4.6.1.1</ecNumber>
    </submittedName>
</protein>
<feature type="domain" description="Guanylate cyclase" evidence="3">
    <location>
        <begin position="125"/>
        <end position="237"/>
    </location>
</feature>
<dbReference type="InterPro" id="IPR029787">
    <property type="entry name" value="Nucleotide_cyclase"/>
</dbReference>
<dbReference type="CDD" id="cd07302">
    <property type="entry name" value="CHD"/>
    <property type="match status" value="1"/>
</dbReference>
<reference evidence="5" key="1">
    <citation type="submission" date="2015-03" db="EMBL/GenBank/DDBJ databases">
        <authorList>
            <consortium name="Pathogen Informatics"/>
        </authorList>
    </citation>
    <scope>NUCLEOTIDE SEQUENCE [LARGE SCALE GENOMIC DNA]</scope>
    <source>
        <strain evidence="5">NCTC11134</strain>
        <plasmid evidence="5">2</plasmid>
    </source>
</reference>
<dbReference type="Proteomes" id="UP000057820">
    <property type="component" value="Plasmid 2"/>
</dbReference>
<evidence type="ECO:0000256" key="1">
    <source>
        <dbReference type="ARBA" id="ARBA00005381"/>
    </source>
</evidence>
<geneLocation type="plasmid" evidence="4">
    <name>2</name>
</geneLocation>
<dbReference type="GO" id="GO:0035556">
    <property type="term" value="P:intracellular signal transduction"/>
    <property type="evidence" value="ECO:0007669"/>
    <property type="project" value="InterPro"/>
</dbReference>
<evidence type="ECO:0000313" key="4">
    <source>
        <dbReference type="EMBL" id="CRY81672.1"/>
    </source>
</evidence>
<sequence length="298" mass="31789">MSETPGDGAEPRRGPETEDAAPAQDGRPPKPPRRERLAALVTDTNRRPELIDALRSVRRKLPGDPSFGDPLSVSGPGGARAVARAAEKLVGDSPTAARELGLGALQVWQAVLERVGRGRGDTEVTVMFTDLVAFSSWSLTAGDEVTLRLLRAVATAIEPPVAEHRGSVVKRMGDGMMAVFATADDAVRAAVTAKDNLRGVEIEGYQPRMRVGLHTGMPREIGGDWLGVDVNVAARVMAAGGNGYTMLSDATLRALHPDTLTALGRTTKPYRRSLFAAPLNGVPDDLRIYRLTRVSSRA</sequence>
<dbReference type="RefSeq" id="WP_170916149.1">
    <property type="nucleotide sequence ID" value="NZ_CP031418.1"/>
</dbReference>
<dbReference type="EMBL" id="LN868939">
    <property type="protein sequence ID" value="CRY81672.1"/>
    <property type="molecule type" value="Genomic_DNA"/>
</dbReference>
<accession>A0A0H5P1Y9</accession>